<comment type="caution">
    <text evidence="1">The sequence shown here is derived from an EMBL/GenBank/DDBJ whole genome shotgun (WGS) entry which is preliminary data.</text>
</comment>
<sequence>MEGNSTTNGYEPCTCTAAADVLILRKELDYYRSMYEREREQFKEFQQYSKELENEMDIELKQRDSKMNELEGARRRLNSELGDLKTRIQQQLQDHLKSEEHFKSRITSAEQQCVELRQKLRAVEQTNDDLERRERIHAQQLVDLGDRYEKCLERCAMFEVGMATESDKMVMDETETNTLTAPTASACENGQMDRNESQRLIENMLVKIEAIESAILSSSAGSTSSPTVNGCYQASGGFQQHNGRLNNDLGSKH</sequence>
<dbReference type="EMBL" id="CAVMJV010000074">
    <property type="protein sequence ID" value="CAK5088801.1"/>
    <property type="molecule type" value="Genomic_DNA"/>
</dbReference>
<dbReference type="Proteomes" id="UP001497535">
    <property type="component" value="Unassembled WGS sequence"/>
</dbReference>
<evidence type="ECO:0000313" key="2">
    <source>
        <dbReference type="Proteomes" id="UP001497535"/>
    </source>
</evidence>
<evidence type="ECO:0000313" key="1">
    <source>
        <dbReference type="EMBL" id="CAK5088801.1"/>
    </source>
</evidence>
<protein>
    <submittedName>
        <fullName evidence="1">Uncharacterized protein</fullName>
    </submittedName>
</protein>
<proteinExistence type="predicted"/>
<keyword evidence="2" id="KW-1185">Reference proteome</keyword>
<reference evidence="1" key="1">
    <citation type="submission" date="2023-11" db="EMBL/GenBank/DDBJ databases">
        <authorList>
            <person name="Poullet M."/>
        </authorList>
    </citation>
    <scope>NUCLEOTIDE SEQUENCE</scope>
    <source>
        <strain evidence="1">E1834</strain>
    </source>
</reference>
<name>A0ACB1AEM9_MELEN</name>
<organism evidence="1 2">
    <name type="scientific">Meloidogyne enterolobii</name>
    <name type="common">Root-knot nematode worm</name>
    <name type="synonym">Meloidogyne mayaguensis</name>
    <dbReference type="NCBI Taxonomy" id="390850"/>
    <lineage>
        <taxon>Eukaryota</taxon>
        <taxon>Metazoa</taxon>
        <taxon>Ecdysozoa</taxon>
        <taxon>Nematoda</taxon>
        <taxon>Chromadorea</taxon>
        <taxon>Rhabditida</taxon>
        <taxon>Tylenchina</taxon>
        <taxon>Tylenchomorpha</taxon>
        <taxon>Tylenchoidea</taxon>
        <taxon>Meloidogynidae</taxon>
        <taxon>Meloidogyninae</taxon>
        <taxon>Meloidogyne</taxon>
    </lineage>
</organism>
<accession>A0ACB1AEM9</accession>
<gene>
    <name evidence="1" type="ORF">MENTE1834_LOCUS36482</name>
</gene>